<reference evidence="7 8" key="1">
    <citation type="submission" date="2014-07" db="EMBL/GenBank/DDBJ databases">
        <title>Draft Genome Sequence of Gephyronic Acid Producer, Cystobacter violaceus Strain Cb vi76.</title>
        <authorList>
            <person name="Stevens D.C."/>
            <person name="Young J."/>
            <person name="Carmichael R."/>
            <person name="Tan J."/>
            <person name="Taylor R.E."/>
        </authorList>
    </citation>
    <scope>NUCLEOTIDE SEQUENCE [LARGE SCALE GENOMIC DNA]</scope>
    <source>
        <strain evidence="7 8">Cb vi76</strain>
    </source>
</reference>
<dbReference type="InterPro" id="IPR020892">
    <property type="entry name" value="Cyclophilin-type_PPIase_CS"/>
</dbReference>
<dbReference type="GO" id="GO:0006457">
    <property type="term" value="P:protein folding"/>
    <property type="evidence" value="ECO:0007669"/>
    <property type="project" value="InterPro"/>
</dbReference>
<dbReference type="Pfam" id="PF00160">
    <property type="entry name" value="Pro_isomerase"/>
    <property type="match status" value="1"/>
</dbReference>
<evidence type="ECO:0000313" key="7">
    <source>
        <dbReference type="EMBL" id="KFA94695.1"/>
    </source>
</evidence>
<dbReference type="PANTHER" id="PTHR45625:SF4">
    <property type="entry name" value="PEPTIDYLPROLYL ISOMERASE DOMAIN AND WD REPEAT-CONTAINING PROTEIN 1"/>
    <property type="match status" value="1"/>
</dbReference>
<name>A0A084T1W0_9BACT</name>
<comment type="caution">
    <text evidence="7">The sequence shown here is derived from an EMBL/GenBank/DDBJ whole genome shotgun (WGS) entry which is preliminary data.</text>
</comment>
<feature type="domain" description="PPIase cyclophilin-type" evidence="6">
    <location>
        <begin position="12"/>
        <end position="140"/>
    </location>
</feature>
<comment type="function">
    <text evidence="1 5">PPIases accelerate the folding of proteins. It catalyzes the cis-trans isomerization of proline imidic peptide bonds in oligopeptides.</text>
</comment>
<dbReference type="InterPro" id="IPR002130">
    <property type="entry name" value="Cyclophilin-type_PPIase_dom"/>
</dbReference>
<dbReference type="CDD" id="cd00317">
    <property type="entry name" value="cyclophilin"/>
    <property type="match status" value="1"/>
</dbReference>
<dbReference type="PIRSF" id="PIRSF001467">
    <property type="entry name" value="Peptidylpro_ismrse"/>
    <property type="match status" value="1"/>
</dbReference>
<dbReference type="PROSITE" id="PS00170">
    <property type="entry name" value="CSA_PPIASE_1"/>
    <property type="match status" value="1"/>
</dbReference>
<dbReference type="GO" id="GO:0003755">
    <property type="term" value="F:peptidyl-prolyl cis-trans isomerase activity"/>
    <property type="evidence" value="ECO:0007669"/>
    <property type="project" value="UniProtKB-UniRule"/>
</dbReference>
<dbReference type="Proteomes" id="UP000028547">
    <property type="component" value="Unassembled WGS sequence"/>
</dbReference>
<dbReference type="AlphaFoldDB" id="A0A084T1W0"/>
<dbReference type="InterPro" id="IPR029000">
    <property type="entry name" value="Cyclophilin-like_dom_sf"/>
</dbReference>
<evidence type="ECO:0000256" key="4">
    <source>
        <dbReference type="ARBA" id="ARBA00023235"/>
    </source>
</evidence>
<sequence length="140" mass="15128">MGSTLTFRTNKGDFTVVLDAEAPLTSGNLVALARGGYFRGTTFHRVVPDFVAQGGDPRGDGEGGPGYSIRCEITRRPYRRAVLGMALSGKDTGGSQFFFTHSPQPHLDGRYTAFGEVTRGMEVVDRLLEGDTIQEVEVSP</sequence>
<dbReference type="PROSITE" id="PS50072">
    <property type="entry name" value="CSA_PPIASE_2"/>
    <property type="match status" value="1"/>
</dbReference>
<evidence type="ECO:0000256" key="3">
    <source>
        <dbReference type="ARBA" id="ARBA00023110"/>
    </source>
</evidence>
<dbReference type="InterPro" id="IPR024936">
    <property type="entry name" value="Cyclophilin-type_PPIase"/>
</dbReference>
<accession>A0A084T1W0</accession>
<dbReference type="Gene3D" id="2.40.100.10">
    <property type="entry name" value="Cyclophilin-like"/>
    <property type="match status" value="1"/>
</dbReference>
<protein>
    <recommendedName>
        <fullName evidence="5">Peptidyl-prolyl cis-trans isomerase</fullName>
        <shortName evidence="5">PPIase</shortName>
        <ecNumber evidence="5">5.2.1.8</ecNumber>
    </recommendedName>
</protein>
<dbReference type="EMBL" id="JPMI01000005">
    <property type="protein sequence ID" value="KFA94695.1"/>
    <property type="molecule type" value="Genomic_DNA"/>
</dbReference>
<dbReference type="PANTHER" id="PTHR45625">
    <property type="entry name" value="PEPTIDYL-PROLYL CIS-TRANS ISOMERASE-RELATED"/>
    <property type="match status" value="1"/>
</dbReference>
<gene>
    <name evidence="7" type="ORF">Q664_01305</name>
</gene>
<dbReference type="InterPro" id="IPR044666">
    <property type="entry name" value="Cyclophilin_A-like"/>
</dbReference>
<evidence type="ECO:0000256" key="2">
    <source>
        <dbReference type="ARBA" id="ARBA00007365"/>
    </source>
</evidence>
<dbReference type="SUPFAM" id="SSF50891">
    <property type="entry name" value="Cyclophilin-like"/>
    <property type="match status" value="1"/>
</dbReference>
<evidence type="ECO:0000259" key="6">
    <source>
        <dbReference type="PROSITE" id="PS50072"/>
    </source>
</evidence>
<keyword evidence="3 5" id="KW-0697">Rotamase</keyword>
<comment type="similarity">
    <text evidence="2 5">Belongs to the cyclophilin-type PPIase family.</text>
</comment>
<dbReference type="EC" id="5.2.1.8" evidence="5"/>
<evidence type="ECO:0000256" key="5">
    <source>
        <dbReference type="RuleBase" id="RU363019"/>
    </source>
</evidence>
<comment type="catalytic activity">
    <reaction evidence="5">
        <text>[protein]-peptidylproline (omega=180) = [protein]-peptidylproline (omega=0)</text>
        <dbReference type="Rhea" id="RHEA:16237"/>
        <dbReference type="Rhea" id="RHEA-COMP:10747"/>
        <dbReference type="Rhea" id="RHEA-COMP:10748"/>
        <dbReference type="ChEBI" id="CHEBI:83833"/>
        <dbReference type="ChEBI" id="CHEBI:83834"/>
        <dbReference type="EC" id="5.2.1.8"/>
    </reaction>
</comment>
<evidence type="ECO:0000256" key="1">
    <source>
        <dbReference type="ARBA" id="ARBA00002388"/>
    </source>
</evidence>
<proteinExistence type="inferred from homology"/>
<dbReference type="PRINTS" id="PR00153">
    <property type="entry name" value="CSAPPISMRASE"/>
</dbReference>
<keyword evidence="4 5" id="KW-0413">Isomerase</keyword>
<evidence type="ECO:0000313" key="8">
    <source>
        <dbReference type="Proteomes" id="UP000028547"/>
    </source>
</evidence>
<organism evidence="7 8">
    <name type="scientific">Archangium violaceum Cb vi76</name>
    <dbReference type="NCBI Taxonomy" id="1406225"/>
    <lineage>
        <taxon>Bacteria</taxon>
        <taxon>Pseudomonadati</taxon>
        <taxon>Myxococcota</taxon>
        <taxon>Myxococcia</taxon>
        <taxon>Myxococcales</taxon>
        <taxon>Cystobacterineae</taxon>
        <taxon>Archangiaceae</taxon>
        <taxon>Archangium</taxon>
    </lineage>
</organism>